<dbReference type="AlphaFoldDB" id="A0A8H5H8U2"/>
<dbReference type="SUPFAM" id="SSF46689">
    <property type="entry name" value="Homeodomain-like"/>
    <property type="match status" value="1"/>
</dbReference>
<dbReference type="Proteomes" id="UP000565441">
    <property type="component" value="Unassembled WGS sequence"/>
</dbReference>
<dbReference type="PANTHER" id="PTHR48472">
    <property type="entry name" value="TC1-LIKE TRANSPOSASE DDE DOMAIN-CONTAINING PROTEIN"/>
    <property type="match status" value="1"/>
</dbReference>
<keyword evidence="2" id="KW-1185">Reference proteome</keyword>
<evidence type="ECO:0008006" key="3">
    <source>
        <dbReference type="Google" id="ProtNLM"/>
    </source>
</evidence>
<proteinExistence type="predicted"/>
<name>A0A8H5H8U2_9AGAR</name>
<organism evidence="1 2">
    <name type="scientific">Tricholomella constricta</name>
    <dbReference type="NCBI Taxonomy" id="117010"/>
    <lineage>
        <taxon>Eukaryota</taxon>
        <taxon>Fungi</taxon>
        <taxon>Dikarya</taxon>
        <taxon>Basidiomycota</taxon>
        <taxon>Agaricomycotina</taxon>
        <taxon>Agaricomycetes</taxon>
        <taxon>Agaricomycetidae</taxon>
        <taxon>Agaricales</taxon>
        <taxon>Tricholomatineae</taxon>
        <taxon>Lyophyllaceae</taxon>
        <taxon>Tricholomella</taxon>
    </lineage>
</organism>
<evidence type="ECO:0000313" key="1">
    <source>
        <dbReference type="EMBL" id="KAF5378873.1"/>
    </source>
</evidence>
<protein>
    <recommendedName>
        <fullName evidence="3">Transposase</fullName>
    </recommendedName>
</protein>
<dbReference type="EMBL" id="JAACJP010000018">
    <property type="protein sequence ID" value="KAF5378873.1"/>
    <property type="molecule type" value="Genomic_DNA"/>
</dbReference>
<sequence>MVYRTISADMKRRALQLLDLGWEMHDIADTPGLSKKSTDRWVDNYETHGRVDPPSVLRGRPRILTQDALNDLQELIQESPSLFLDEIGEWLALYHNQPISTTALHDNLRDIGLTYKLVCKAALSVTRLSGLFGCITSLLTSPRSKLLSSTNPARMVELSYGNMAAQRVKVIL</sequence>
<dbReference type="OrthoDB" id="2266637at2759"/>
<dbReference type="InterPro" id="IPR009057">
    <property type="entry name" value="Homeodomain-like_sf"/>
</dbReference>
<reference evidence="1 2" key="1">
    <citation type="journal article" date="2020" name="ISME J.">
        <title>Uncovering the hidden diversity of litter-decomposition mechanisms in mushroom-forming fungi.</title>
        <authorList>
            <person name="Floudas D."/>
            <person name="Bentzer J."/>
            <person name="Ahren D."/>
            <person name="Johansson T."/>
            <person name="Persson P."/>
            <person name="Tunlid A."/>
        </authorList>
    </citation>
    <scope>NUCLEOTIDE SEQUENCE [LARGE SCALE GENOMIC DNA]</scope>
    <source>
        <strain evidence="1 2">CBS 661.87</strain>
    </source>
</reference>
<dbReference type="PANTHER" id="PTHR48472:SF1">
    <property type="entry name" value="TC1-LIKE TRANSPOSASE DDE DOMAIN-CONTAINING PROTEIN"/>
    <property type="match status" value="1"/>
</dbReference>
<accession>A0A8H5H8U2</accession>
<comment type="caution">
    <text evidence="1">The sequence shown here is derived from an EMBL/GenBank/DDBJ whole genome shotgun (WGS) entry which is preliminary data.</text>
</comment>
<gene>
    <name evidence="1" type="ORF">D9615_006901</name>
</gene>
<evidence type="ECO:0000313" key="2">
    <source>
        <dbReference type="Proteomes" id="UP000565441"/>
    </source>
</evidence>